<protein>
    <recommendedName>
        <fullName evidence="4">Tyrosinase copper-binding domain-containing protein</fullName>
    </recommendedName>
</protein>
<dbReference type="InterPro" id="IPR002227">
    <property type="entry name" value="Tyrosinase_Cu-bd"/>
</dbReference>
<comment type="caution">
    <text evidence="5">The sequence shown here is derived from an EMBL/GenBank/DDBJ whole genome shotgun (WGS) entry which is preliminary data.</text>
</comment>
<name>A0A135UY99_9PEZI</name>
<feature type="compositionally biased region" description="Pro residues" evidence="3">
    <location>
        <begin position="165"/>
        <end position="185"/>
    </location>
</feature>
<proteinExistence type="predicted"/>
<dbReference type="PANTHER" id="PTHR11474:SF125">
    <property type="entry name" value="N-ACETYL-6-HYDROXYTRYPTOPHAN OXIDASE IVOB-RELATED"/>
    <property type="match status" value="1"/>
</dbReference>
<gene>
    <name evidence="5" type="ORF">CNYM01_00953</name>
</gene>
<keyword evidence="6" id="KW-1185">Reference proteome</keyword>
<feature type="compositionally biased region" description="Pro residues" evidence="3">
    <location>
        <begin position="148"/>
        <end position="157"/>
    </location>
</feature>
<reference evidence="5 6" key="1">
    <citation type="submission" date="2014-02" db="EMBL/GenBank/DDBJ databases">
        <title>The genome sequence of Colletotrichum nymphaeae SA-01.</title>
        <authorList>
            <person name="Baroncelli R."/>
            <person name="Thon M.R."/>
        </authorList>
    </citation>
    <scope>NUCLEOTIDE SEQUENCE [LARGE SCALE GENOMIC DNA]</scope>
    <source>
        <strain evidence="5 6">SA-01</strain>
    </source>
</reference>
<dbReference type="PRINTS" id="PR00092">
    <property type="entry name" value="TYROSINASE"/>
</dbReference>
<evidence type="ECO:0000313" key="5">
    <source>
        <dbReference type="EMBL" id="KXH65376.1"/>
    </source>
</evidence>
<dbReference type="InterPro" id="IPR050316">
    <property type="entry name" value="Tyrosinase/Hemocyanin"/>
</dbReference>
<feature type="domain" description="Tyrosinase copper-binding" evidence="4">
    <location>
        <begin position="309"/>
        <end position="559"/>
    </location>
</feature>
<dbReference type="InterPro" id="IPR008922">
    <property type="entry name" value="Di-copper_centre_dom_sf"/>
</dbReference>
<dbReference type="EMBL" id="JEMN01000003">
    <property type="protein sequence ID" value="KXH65376.1"/>
    <property type="molecule type" value="Genomic_DNA"/>
</dbReference>
<evidence type="ECO:0000256" key="3">
    <source>
        <dbReference type="SAM" id="MobiDB-lite"/>
    </source>
</evidence>
<feature type="compositionally biased region" description="Pro residues" evidence="3">
    <location>
        <begin position="193"/>
        <end position="214"/>
    </location>
</feature>
<organism evidence="5 6">
    <name type="scientific">Colletotrichum nymphaeae SA-01</name>
    <dbReference type="NCBI Taxonomy" id="1460502"/>
    <lineage>
        <taxon>Eukaryota</taxon>
        <taxon>Fungi</taxon>
        <taxon>Dikarya</taxon>
        <taxon>Ascomycota</taxon>
        <taxon>Pezizomycotina</taxon>
        <taxon>Sordariomycetes</taxon>
        <taxon>Hypocreomycetidae</taxon>
        <taxon>Glomerellales</taxon>
        <taxon>Glomerellaceae</taxon>
        <taxon>Colletotrichum</taxon>
        <taxon>Colletotrichum acutatum species complex</taxon>
    </lineage>
</organism>
<dbReference type="GO" id="GO:0046872">
    <property type="term" value="F:metal ion binding"/>
    <property type="evidence" value="ECO:0007669"/>
    <property type="project" value="UniProtKB-KW"/>
</dbReference>
<dbReference type="Proteomes" id="UP000070054">
    <property type="component" value="Unassembled WGS sequence"/>
</dbReference>
<evidence type="ECO:0000256" key="1">
    <source>
        <dbReference type="ARBA" id="ARBA00022723"/>
    </source>
</evidence>
<evidence type="ECO:0000313" key="6">
    <source>
        <dbReference type="Proteomes" id="UP000070054"/>
    </source>
</evidence>
<sequence length="617" mass="67756">MRSKPSAPSPLIPSGTSAAEKCADRAHAVPFCRKSLCTTGSCQRASEMVPGRWCRRRSDHLQARPLSGEQKVIITFANQDSQRYAQPMTPVHQIIGNSSQAKMGILLGQSPGVMTSCKRWAWLFGVIVVLLTLTTPGNAHHKKKPDTLAPPPAPIPRPSVSQGPRPRPPPAPVPIAPPGPKPKPTVTPTSIPKAPPAPVPIAPPAPKPKPNPPKAKPEFTEEEINNGTALAKLNKRALENVRRINVPQKHPISNITTNGTRLCQGEGVLMRKEWRKLTVTERKSFITAVQCIMNEPVVSDPKRVPMAKSLYDDFVAVHYTSFRNTHLTVSLFHDATGIVASFFSWHRYYLASFEQRLRTQCRYKGLTSIGALPYWEWGLDVNNPAASPLFDGTELSLGSDGEFIPHDGLQLRQPFSNNTIKLKPGTGGGCIKSGPFQNMTVHIGPAALAQYGTTKPFNVTDPLQDLPRCLKRDLNNDVAQRFNSFRNTTTLILEQTSIKNFSSLLQGDDRFFPNTLGIHGGGHFIIGGDPGADGVIAPGDPAFWVHQAQVDRVYWIWQNLDFKNRQGVFGTMTLQDNPKSPEGSVEDEIDLTPLNSPVKIKNLMNTVSGAPLCYMYE</sequence>
<dbReference type="OrthoDB" id="6132182at2759"/>
<evidence type="ECO:0000256" key="2">
    <source>
        <dbReference type="ARBA" id="ARBA00023002"/>
    </source>
</evidence>
<dbReference type="SUPFAM" id="SSF48056">
    <property type="entry name" value="Di-copper centre-containing domain"/>
    <property type="match status" value="1"/>
</dbReference>
<keyword evidence="2" id="KW-0560">Oxidoreductase</keyword>
<accession>A0A135UY99</accession>
<dbReference type="AlphaFoldDB" id="A0A135UY99"/>
<dbReference type="Gene3D" id="1.10.1280.10">
    <property type="entry name" value="Di-copper center containing domain from catechol oxidase"/>
    <property type="match status" value="1"/>
</dbReference>
<dbReference type="Pfam" id="PF00264">
    <property type="entry name" value="Tyrosinase"/>
    <property type="match status" value="1"/>
</dbReference>
<keyword evidence="1" id="KW-0479">Metal-binding</keyword>
<dbReference type="GO" id="GO:0016491">
    <property type="term" value="F:oxidoreductase activity"/>
    <property type="evidence" value="ECO:0007669"/>
    <property type="project" value="UniProtKB-KW"/>
</dbReference>
<dbReference type="PANTHER" id="PTHR11474">
    <property type="entry name" value="TYROSINASE FAMILY MEMBER"/>
    <property type="match status" value="1"/>
</dbReference>
<feature type="region of interest" description="Disordered" evidence="3">
    <location>
        <begin position="137"/>
        <end position="219"/>
    </location>
</feature>
<evidence type="ECO:0000259" key="4">
    <source>
        <dbReference type="Pfam" id="PF00264"/>
    </source>
</evidence>